<evidence type="ECO:0000256" key="17">
    <source>
        <dbReference type="SAM" id="SignalP"/>
    </source>
</evidence>
<evidence type="ECO:0000256" key="12">
    <source>
        <dbReference type="ARBA" id="ARBA00023295"/>
    </source>
</evidence>
<evidence type="ECO:0000313" key="19">
    <source>
        <dbReference type="EMBL" id="DBA27914.1"/>
    </source>
</evidence>
<name>A0AAV3A9H9_PYXAD</name>
<comment type="subcellular location">
    <subcellularLocation>
        <location evidence="2">Lysosome membrane</location>
    </subcellularLocation>
</comment>
<comment type="function">
    <text evidence="14">Essential for the degradation of glycogen in lysosomes. Has highest activity on alpha-1,4-linked glycosidic linkages, but can also hydrolyze alpha-1,6-linked glucans.</text>
</comment>
<dbReference type="FunFam" id="2.60.40.1180:FF:000001">
    <property type="entry name" value="Maltase-glucoamylase, intestinal"/>
    <property type="match status" value="1"/>
</dbReference>
<feature type="signal peptide" evidence="17">
    <location>
        <begin position="1"/>
        <end position="17"/>
    </location>
</feature>
<dbReference type="Pfam" id="PF13802">
    <property type="entry name" value="Gal_mutarotas_2"/>
    <property type="match status" value="1"/>
</dbReference>
<comment type="catalytic activity">
    <reaction evidence="1">
        <text>Hydrolysis of terminal, non-reducing (1-&gt;4)-linked alpha-D-glucose residues with release of alpha-D-glucose.</text>
        <dbReference type="EC" id="3.2.1.20"/>
    </reaction>
</comment>
<dbReference type="CDD" id="cd06602">
    <property type="entry name" value="GH31_MGAM_SI_GAA"/>
    <property type="match status" value="1"/>
</dbReference>
<dbReference type="InterPro" id="IPR017853">
    <property type="entry name" value="GH"/>
</dbReference>
<evidence type="ECO:0000313" key="20">
    <source>
        <dbReference type="Proteomes" id="UP001181693"/>
    </source>
</evidence>
<evidence type="ECO:0000256" key="9">
    <source>
        <dbReference type="ARBA" id="ARBA00023157"/>
    </source>
</evidence>
<dbReference type="GO" id="GO:0007040">
    <property type="term" value="P:lysosome organization"/>
    <property type="evidence" value="ECO:0007669"/>
    <property type="project" value="TreeGrafter"/>
</dbReference>
<evidence type="ECO:0000256" key="13">
    <source>
        <dbReference type="ARBA" id="ARBA00041572"/>
    </source>
</evidence>
<reference evidence="19" key="1">
    <citation type="thesis" date="2020" institute="ProQuest LLC" country="789 East Eisenhower Parkway, Ann Arbor, MI, USA">
        <title>Comparative Genomics and Chromosome Evolution.</title>
        <authorList>
            <person name="Mudd A.B."/>
        </authorList>
    </citation>
    <scope>NUCLEOTIDE SEQUENCE</scope>
    <source>
        <strain evidence="19">1538</strain>
        <tissue evidence="19">Blood</tissue>
    </source>
</reference>
<keyword evidence="9" id="KW-1015">Disulfide bond</keyword>
<dbReference type="EMBL" id="DYDO01000003">
    <property type="protein sequence ID" value="DBA27914.1"/>
    <property type="molecule type" value="Genomic_DNA"/>
</dbReference>
<evidence type="ECO:0000256" key="8">
    <source>
        <dbReference type="ARBA" id="ARBA00023136"/>
    </source>
</evidence>
<dbReference type="InterPro" id="IPR044913">
    <property type="entry name" value="P_trefoil_dom_sf"/>
</dbReference>
<dbReference type="FunFam" id="3.20.20.80:FF:000072">
    <property type="entry name" value="lysosomal alpha-glucosidase isoform X2"/>
    <property type="match status" value="1"/>
</dbReference>
<evidence type="ECO:0000256" key="3">
    <source>
        <dbReference type="ARBA" id="ARBA00007806"/>
    </source>
</evidence>
<dbReference type="SUPFAM" id="SSF74650">
    <property type="entry name" value="Galactose mutarotase-like"/>
    <property type="match status" value="1"/>
</dbReference>
<dbReference type="SUPFAM" id="SSF51011">
    <property type="entry name" value="Glycosyl hydrolase domain"/>
    <property type="match status" value="1"/>
</dbReference>
<dbReference type="FunFam" id="2.60.40.1180:FF:000005">
    <property type="entry name" value="Maltase-glucoamylase, intestinal"/>
    <property type="match status" value="1"/>
</dbReference>
<comment type="caution">
    <text evidence="15">Lacks conserved residue(s) required for the propagation of feature annotation.</text>
</comment>
<evidence type="ECO:0000256" key="15">
    <source>
        <dbReference type="PROSITE-ProRule" id="PRU00779"/>
    </source>
</evidence>
<keyword evidence="11" id="KW-0458">Lysosome</keyword>
<gene>
    <name evidence="19" type="ORF">GDO54_008355</name>
</gene>
<evidence type="ECO:0000256" key="2">
    <source>
        <dbReference type="ARBA" id="ARBA00004656"/>
    </source>
</evidence>
<dbReference type="GO" id="GO:0005765">
    <property type="term" value="C:lysosomal membrane"/>
    <property type="evidence" value="ECO:0007669"/>
    <property type="project" value="UniProtKB-SubCell"/>
</dbReference>
<dbReference type="PANTHER" id="PTHR22762">
    <property type="entry name" value="ALPHA-GLUCOSIDASE"/>
    <property type="match status" value="1"/>
</dbReference>
<dbReference type="InterPro" id="IPR048395">
    <property type="entry name" value="Glyco_hydro_31_C"/>
</dbReference>
<evidence type="ECO:0000256" key="1">
    <source>
        <dbReference type="ARBA" id="ARBA00001657"/>
    </source>
</evidence>
<evidence type="ECO:0000256" key="6">
    <source>
        <dbReference type="ARBA" id="ARBA00022729"/>
    </source>
</evidence>
<keyword evidence="10" id="KW-0325">Glycoprotein</keyword>
<dbReference type="SUPFAM" id="SSF51445">
    <property type="entry name" value="(Trans)glycosidases"/>
    <property type="match status" value="1"/>
</dbReference>
<dbReference type="GO" id="GO:0004558">
    <property type="term" value="F:alpha-1,4-glucosidase activity"/>
    <property type="evidence" value="ECO:0007669"/>
    <property type="project" value="UniProtKB-EC"/>
</dbReference>
<dbReference type="GO" id="GO:0030246">
    <property type="term" value="F:carbohydrate binding"/>
    <property type="evidence" value="ECO:0007669"/>
    <property type="project" value="InterPro"/>
</dbReference>
<organism evidence="19 20">
    <name type="scientific">Pyxicephalus adspersus</name>
    <name type="common">African bullfrog</name>
    <dbReference type="NCBI Taxonomy" id="30357"/>
    <lineage>
        <taxon>Eukaryota</taxon>
        <taxon>Metazoa</taxon>
        <taxon>Chordata</taxon>
        <taxon>Craniata</taxon>
        <taxon>Vertebrata</taxon>
        <taxon>Euteleostomi</taxon>
        <taxon>Amphibia</taxon>
        <taxon>Batrachia</taxon>
        <taxon>Anura</taxon>
        <taxon>Neobatrachia</taxon>
        <taxon>Ranoidea</taxon>
        <taxon>Pyxicephalidae</taxon>
        <taxon>Pyxicephalinae</taxon>
        <taxon>Pyxicephalus</taxon>
    </lineage>
</organism>
<dbReference type="SMART" id="SM00018">
    <property type="entry name" value="PD"/>
    <property type="match status" value="1"/>
</dbReference>
<dbReference type="InterPro" id="IPR025887">
    <property type="entry name" value="Glyco_hydro_31_N_dom"/>
</dbReference>
<evidence type="ECO:0000256" key="11">
    <source>
        <dbReference type="ARBA" id="ARBA00023228"/>
    </source>
</evidence>
<evidence type="ECO:0000256" key="14">
    <source>
        <dbReference type="ARBA" id="ARBA00045686"/>
    </source>
</evidence>
<dbReference type="PROSITE" id="PS51448">
    <property type="entry name" value="P_TREFOIL_2"/>
    <property type="match status" value="1"/>
</dbReference>
<feature type="domain" description="P-type" evidence="18">
    <location>
        <begin position="21"/>
        <end position="69"/>
    </location>
</feature>
<dbReference type="EC" id="3.2.1.20" evidence="4"/>
<dbReference type="InterPro" id="IPR011013">
    <property type="entry name" value="Gal_mutarotase_sf_dom"/>
</dbReference>
<sequence>MAWTLYIFLMIWTVCRGEIAAKCSAAPNDRFDCAPEKVLNKEECEARGCCYISEDDGLATGQPACFFPPDYPNYKMIDFTETKFGYSANLIRTKHTFMPNDLMKLHMDVFFETPHRLRIIMKDTTQKRYEVPIETPKVNEKADPVQYDVQFTQESFSFSVSRKCNGNVLVNTNVAPFIFADQFIQMSTSLSSQYIYGLGEHLTSINLDLNWTKLTFWNRDLIPREDANLYGSHPFYLGFEKDGSAHGVFLLNSNAMDVILQPAPALTWRTIGGIVDMYFFMGPDPKTVIKQYQELIGFPFMPPYWALGFHLCRWGYNSSAMTREAVEKTMAAGIPLEVQWNDIDYMDAYRDFTYDPDRFGDLPEMVKEFHNKGMKYVAIMEPAIGLSSSPGSYPPYEDGLKRGVYVTNETGQPLMGKVWPGTTVFVDFTNPEAHKWWHDMFKAFHDKVPFDGAWIDMNEPANNVHGSLDGCPDNSLENPPYVPDVVGKELRDTTICASSYQNISSHYNLHNMYGLFEAIATHDALVKIRQKRPFVISRSNFPTLGRYAGHWTGDVDSTWKQLYYTIPAIVLCNMYGIPLVGADLCGFVGDASEELCVRWSQVGAFYPFMRNHNTKDAKSQEPYVFSKKSVDAIRKATLARYMLLPYMYTLFYKSHIFGETVVRAPFMEFPQDQNTWTVDRQFLWGEALLITPVVEQGKTAVTGYFPAGMWYSLVGGAGFESKGEWKTLPAALDTINLHIRGGYIIPAQEPAMTTTEMRKNGMKLLVALTKNGIAHGELYWDDGDSLDTYEKGDYTLITFSAQDNTLVSKVEKLEKEAENLKLNVVGLFGIADIPKEILINGAPALDFQYLQNEQHLKIQQLDLALGSEFEIKWSFSSASSSVKVEL</sequence>
<dbReference type="AlphaFoldDB" id="A0AAV3A9H9"/>
<evidence type="ECO:0000256" key="4">
    <source>
        <dbReference type="ARBA" id="ARBA00012741"/>
    </source>
</evidence>
<dbReference type="Pfam" id="PF00088">
    <property type="entry name" value="Trefoil"/>
    <property type="match status" value="1"/>
</dbReference>
<keyword evidence="12 16" id="KW-0326">Glycosidase</keyword>
<feature type="chain" id="PRO_5043898428" description="Lysosomal alpha-glucosidase" evidence="17">
    <location>
        <begin position="18"/>
        <end position="886"/>
    </location>
</feature>
<keyword evidence="8" id="KW-0472">Membrane</keyword>
<dbReference type="CDD" id="cd14752">
    <property type="entry name" value="GH31_N"/>
    <property type="match status" value="1"/>
</dbReference>
<evidence type="ECO:0000259" key="18">
    <source>
        <dbReference type="PROSITE" id="PS51448"/>
    </source>
</evidence>
<keyword evidence="6 17" id="KW-0732">Signal</keyword>
<dbReference type="Gene3D" id="3.20.20.80">
    <property type="entry name" value="Glycosidases"/>
    <property type="match status" value="1"/>
</dbReference>
<dbReference type="InterPro" id="IPR000322">
    <property type="entry name" value="Glyco_hydro_31_TIM"/>
</dbReference>
<evidence type="ECO:0000256" key="5">
    <source>
        <dbReference type="ARBA" id="ARBA00019338"/>
    </source>
</evidence>
<dbReference type="FunFam" id="2.60.40.1760:FF:000001">
    <property type="entry name" value="Maltase-glucoamylase, intestinal"/>
    <property type="match status" value="1"/>
</dbReference>
<dbReference type="InterPro" id="IPR000519">
    <property type="entry name" value="P_trefoil_dom"/>
</dbReference>
<dbReference type="Gene3D" id="2.60.40.1760">
    <property type="entry name" value="glycosyl hydrolase (family 31)"/>
    <property type="match status" value="1"/>
</dbReference>
<dbReference type="Gene3D" id="2.60.40.1180">
    <property type="entry name" value="Golgi alpha-mannosidase II"/>
    <property type="match status" value="2"/>
</dbReference>
<evidence type="ECO:0000256" key="16">
    <source>
        <dbReference type="RuleBase" id="RU361185"/>
    </source>
</evidence>
<dbReference type="Pfam" id="PF17137">
    <property type="entry name" value="DUF5110"/>
    <property type="match status" value="1"/>
</dbReference>
<dbReference type="Pfam" id="PF21365">
    <property type="entry name" value="Glyco_hydro_31_3rd"/>
    <property type="match status" value="1"/>
</dbReference>
<protein>
    <recommendedName>
        <fullName evidence="5">Lysosomal alpha-glucosidase</fullName>
        <ecNumber evidence="4">3.2.1.20</ecNumber>
    </recommendedName>
    <alternativeName>
        <fullName evidence="13">Acid maltase</fullName>
    </alternativeName>
</protein>
<evidence type="ECO:0000256" key="7">
    <source>
        <dbReference type="ARBA" id="ARBA00022801"/>
    </source>
</evidence>
<evidence type="ECO:0000256" key="10">
    <source>
        <dbReference type="ARBA" id="ARBA00023180"/>
    </source>
</evidence>
<dbReference type="CDD" id="cd00111">
    <property type="entry name" value="Trefoil"/>
    <property type="match status" value="1"/>
</dbReference>
<dbReference type="GO" id="GO:0005980">
    <property type="term" value="P:glycogen catabolic process"/>
    <property type="evidence" value="ECO:0007669"/>
    <property type="project" value="UniProtKB-ARBA"/>
</dbReference>
<keyword evidence="20" id="KW-1185">Reference proteome</keyword>
<proteinExistence type="inferred from homology"/>
<dbReference type="PANTHER" id="PTHR22762:SF92">
    <property type="entry name" value="LYSOSOMAL ALPHA-GLUCOSIDASE"/>
    <property type="match status" value="1"/>
</dbReference>
<dbReference type="Gene3D" id="4.10.110.10">
    <property type="entry name" value="Spasmolytic Protein, domain 1"/>
    <property type="match status" value="1"/>
</dbReference>
<keyword evidence="7 16" id="KW-0378">Hydrolase</keyword>
<dbReference type="InterPro" id="IPR013780">
    <property type="entry name" value="Glyco_hydro_b"/>
</dbReference>
<comment type="caution">
    <text evidence="19">The sequence shown here is derived from an EMBL/GenBank/DDBJ whole genome shotgun (WGS) entry which is preliminary data.</text>
</comment>
<comment type="similarity">
    <text evidence="3 16">Belongs to the glycosyl hydrolase 31 family.</text>
</comment>
<accession>A0AAV3A9H9</accession>
<dbReference type="InterPro" id="IPR033403">
    <property type="entry name" value="DUF5110"/>
</dbReference>
<dbReference type="Proteomes" id="UP001181693">
    <property type="component" value="Unassembled WGS sequence"/>
</dbReference>
<dbReference type="Pfam" id="PF01055">
    <property type="entry name" value="Glyco_hydro_31_2nd"/>
    <property type="match status" value="1"/>
</dbReference>